<dbReference type="PANTHER" id="PTHR23502">
    <property type="entry name" value="MAJOR FACILITATOR SUPERFAMILY"/>
    <property type="match status" value="1"/>
</dbReference>
<evidence type="ECO:0000256" key="4">
    <source>
        <dbReference type="ARBA" id="ARBA00022989"/>
    </source>
</evidence>
<dbReference type="STRING" id="1835702.A0A1F5LAS5"/>
<dbReference type="OrthoDB" id="9986881at2759"/>
<dbReference type="GO" id="GO:0022857">
    <property type="term" value="F:transmembrane transporter activity"/>
    <property type="evidence" value="ECO:0007669"/>
    <property type="project" value="TreeGrafter"/>
</dbReference>
<feature type="transmembrane region" description="Helical" evidence="6">
    <location>
        <begin position="227"/>
        <end position="248"/>
    </location>
</feature>
<dbReference type="GO" id="GO:0005886">
    <property type="term" value="C:plasma membrane"/>
    <property type="evidence" value="ECO:0007669"/>
    <property type="project" value="TreeGrafter"/>
</dbReference>
<protein>
    <recommendedName>
        <fullName evidence="9">Major facilitator superfamily (MFS) profile domain-containing protein</fullName>
    </recommendedName>
</protein>
<feature type="transmembrane region" description="Helical" evidence="6">
    <location>
        <begin position="268"/>
        <end position="293"/>
    </location>
</feature>
<keyword evidence="5 6" id="KW-0472">Membrane</keyword>
<dbReference type="AlphaFoldDB" id="A0A1F5LAS5"/>
<evidence type="ECO:0000256" key="3">
    <source>
        <dbReference type="ARBA" id="ARBA00022692"/>
    </source>
</evidence>
<gene>
    <name evidence="7" type="ORF">PENARI_c017G07079</name>
</gene>
<dbReference type="PANTHER" id="PTHR23502:SF31">
    <property type="entry name" value="POLYAMINE TRANSPORTER 1"/>
    <property type="match status" value="1"/>
</dbReference>
<dbReference type="RefSeq" id="XP_022485750.1">
    <property type="nucleotide sequence ID" value="XM_022634357.1"/>
</dbReference>
<keyword evidence="2" id="KW-0813">Transport</keyword>
<name>A0A1F5LAS5_PENAI</name>
<keyword evidence="3 6" id="KW-0812">Transmembrane</keyword>
<evidence type="ECO:0000256" key="6">
    <source>
        <dbReference type="SAM" id="Phobius"/>
    </source>
</evidence>
<feature type="transmembrane region" description="Helical" evidence="6">
    <location>
        <begin position="64"/>
        <end position="89"/>
    </location>
</feature>
<keyword evidence="8" id="KW-1185">Reference proteome</keyword>
<reference evidence="7 8" key="1">
    <citation type="journal article" date="2016" name="Sci. Rep.">
        <title>Penicillium arizonense, a new, genome sequenced fungal species, reveals a high chemical diversity in secreted metabolites.</title>
        <authorList>
            <person name="Grijseels S."/>
            <person name="Nielsen J.C."/>
            <person name="Randelovic M."/>
            <person name="Nielsen J."/>
            <person name="Nielsen K.F."/>
            <person name="Workman M."/>
            <person name="Frisvad J.C."/>
        </authorList>
    </citation>
    <scope>NUCLEOTIDE SEQUENCE [LARGE SCALE GENOMIC DNA]</scope>
    <source>
        <strain evidence="7 8">CBS 141311</strain>
    </source>
</reference>
<feature type="transmembrane region" description="Helical" evidence="6">
    <location>
        <begin position="142"/>
        <end position="169"/>
    </location>
</feature>
<accession>A0A1F5LAS5</accession>
<evidence type="ECO:0000256" key="2">
    <source>
        <dbReference type="ARBA" id="ARBA00022448"/>
    </source>
</evidence>
<evidence type="ECO:0000256" key="5">
    <source>
        <dbReference type="ARBA" id="ARBA00023136"/>
    </source>
</evidence>
<keyword evidence="4 6" id="KW-1133">Transmembrane helix</keyword>
<dbReference type="Proteomes" id="UP000177622">
    <property type="component" value="Unassembled WGS sequence"/>
</dbReference>
<sequence>MIPCILKLADKEEGPHGCDARIYNIQRHIHQQHIFHRHLGDITRVQCFHRSWHVGTVFGLLSQLFATTIFIGPLLASTIGIIGAAALIIDALFMNETFPPVFLIEKANELRQRTKNWGIYVIQEKIEIALGELLRKNFSRALMFLFTEPIVLCLNIYIEFLYGLLYLFLTAYPIVFQRIHGFEKGVSGLPYLGLIIGEFIGGLVLTGSWLFSIFLQALNYIVDAYLLLSRLKVASTSAASALAANSILRSSAGAGFPLFVTYMFNGPGVNWAGTLLGCVAAALIPIPISLYLYGDLIRAKSKFATQTM</sequence>
<dbReference type="SUPFAM" id="SSF103473">
    <property type="entry name" value="MFS general substrate transporter"/>
    <property type="match status" value="1"/>
</dbReference>
<dbReference type="EMBL" id="LXJU01000017">
    <property type="protein sequence ID" value="OGE50302.1"/>
    <property type="molecule type" value="Genomic_DNA"/>
</dbReference>
<dbReference type="Gene3D" id="1.20.1250.20">
    <property type="entry name" value="MFS general substrate transporter like domains"/>
    <property type="match status" value="1"/>
</dbReference>
<dbReference type="InterPro" id="IPR036259">
    <property type="entry name" value="MFS_trans_sf"/>
</dbReference>
<comment type="subcellular location">
    <subcellularLocation>
        <location evidence="1">Membrane</location>
        <topology evidence="1">Multi-pass membrane protein</topology>
    </subcellularLocation>
</comment>
<proteinExistence type="predicted"/>
<evidence type="ECO:0000313" key="8">
    <source>
        <dbReference type="Proteomes" id="UP000177622"/>
    </source>
</evidence>
<organism evidence="7 8">
    <name type="scientific">Penicillium arizonense</name>
    <dbReference type="NCBI Taxonomy" id="1835702"/>
    <lineage>
        <taxon>Eukaryota</taxon>
        <taxon>Fungi</taxon>
        <taxon>Dikarya</taxon>
        <taxon>Ascomycota</taxon>
        <taxon>Pezizomycotina</taxon>
        <taxon>Eurotiomycetes</taxon>
        <taxon>Eurotiomycetidae</taxon>
        <taxon>Eurotiales</taxon>
        <taxon>Aspergillaceae</taxon>
        <taxon>Penicillium</taxon>
    </lineage>
</organism>
<comment type="caution">
    <text evidence="7">The sequence shown here is derived from an EMBL/GenBank/DDBJ whole genome shotgun (WGS) entry which is preliminary data.</text>
</comment>
<feature type="transmembrane region" description="Helical" evidence="6">
    <location>
        <begin position="189"/>
        <end position="215"/>
    </location>
</feature>
<evidence type="ECO:0000256" key="1">
    <source>
        <dbReference type="ARBA" id="ARBA00004141"/>
    </source>
</evidence>
<dbReference type="GeneID" id="34579091"/>
<evidence type="ECO:0000313" key="7">
    <source>
        <dbReference type="EMBL" id="OGE50302.1"/>
    </source>
</evidence>
<evidence type="ECO:0008006" key="9">
    <source>
        <dbReference type="Google" id="ProtNLM"/>
    </source>
</evidence>